<name>A0A5B8RG61_9ZZZZ</name>
<reference evidence="2" key="1">
    <citation type="submission" date="2019-06" db="EMBL/GenBank/DDBJ databases">
        <authorList>
            <person name="Murdoch R.W."/>
            <person name="Fathepure B."/>
        </authorList>
    </citation>
    <scope>NUCLEOTIDE SEQUENCE</scope>
</reference>
<dbReference type="NCBIfam" id="TIGR01549">
    <property type="entry name" value="HAD-SF-IA-v1"/>
    <property type="match status" value="1"/>
</dbReference>
<dbReference type="InterPro" id="IPR006439">
    <property type="entry name" value="HAD-SF_hydro_IA"/>
</dbReference>
<dbReference type="InterPro" id="IPR023214">
    <property type="entry name" value="HAD_sf"/>
</dbReference>
<dbReference type="Pfam" id="PF00702">
    <property type="entry name" value="Hydrolase"/>
    <property type="match status" value="1"/>
</dbReference>
<dbReference type="PANTHER" id="PTHR43316:SF3">
    <property type="entry name" value="HALOACID DEHALOGENASE, TYPE II (AFU_ORTHOLOGUE AFUA_2G07750)-RELATED"/>
    <property type="match status" value="1"/>
</dbReference>
<accession>A0A5B8RG61</accession>
<dbReference type="GO" id="GO:0043726">
    <property type="term" value="F:5-amino-6-(5-phosphoribitylamino)uracil phosphatase activity"/>
    <property type="evidence" value="ECO:0007669"/>
    <property type="project" value="UniProtKB-EC"/>
</dbReference>
<dbReference type="SFLD" id="SFLDG01129">
    <property type="entry name" value="C1.5:_HAD__Beta-PGM__Phosphata"/>
    <property type="match status" value="1"/>
</dbReference>
<sequence length="243" mass="26139">MSLQLAAPVTAVTFDLDYTLWDLAGVIEHAEEVAYAYLDANYPAVTAALSPEAVLALRSEVVADRPEIAHDVSAMRREAFRRAGTRAGYSAAEVETLVEDTFHVFVDARHDIVLFDDAVPVLEWLRARGVRLGALTNGNADIRRLRMDGYFDFALAAVDVGAAKPSHLVFEAARGHAGVSMGEIVHVGDDPHSDVIGAAAAGMQPVWLNRDGGAWPAEAPAQPPCVEMDSLWALRDALAPLIE</sequence>
<dbReference type="PRINTS" id="PR00413">
    <property type="entry name" value="HADHALOGNASE"/>
</dbReference>
<protein>
    <submittedName>
        <fullName evidence="2">5-amino-6-(5-phospho-D-ribitylamino)uracil phosphatase YigB</fullName>
        <ecNumber evidence="2">3.1.3.104</ecNumber>
    </submittedName>
</protein>
<dbReference type="PANTHER" id="PTHR43316">
    <property type="entry name" value="HYDROLASE, HALOACID DELAHOGENASE-RELATED"/>
    <property type="match status" value="1"/>
</dbReference>
<gene>
    <name evidence="2" type="primary">yigB</name>
    <name evidence="2" type="ORF">KBTEX_03980</name>
</gene>
<dbReference type="SUPFAM" id="SSF56784">
    <property type="entry name" value="HAD-like"/>
    <property type="match status" value="1"/>
</dbReference>
<dbReference type="EC" id="3.1.3.104" evidence="2"/>
<dbReference type="AlphaFoldDB" id="A0A5B8RG61"/>
<dbReference type="InterPro" id="IPR036412">
    <property type="entry name" value="HAD-like_sf"/>
</dbReference>
<dbReference type="Gene3D" id="1.20.120.1600">
    <property type="match status" value="1"/>
</dbReference>
<proteinExistence type="predicted"/>
<dbReference type="SFLD" id="SFLDS00003">
    <property type="entry name" value="Haloacid_Dehalogenase"/>
    <property type="match status" value="1"/>
</dbReference>
<dbReference type="EMBL" id="MN079298">
    <property type="protein sequence ID" value="QEA07621.1"/>
    <property type="molecule type" value="Genomic_DNA"/>
</dbReference>
<dbReference type="Gene3D" id="3.40.50.1000">
    <property type="entry name" value="HAD superfamily/HAD-like"/>
    <property type="match status" value="1"/>
</dbReference>
<evidence type="ECO:0000256" key="1">
    <source>
        <dbReference type="ARBA" id="ARBA00022801"/>
    </source>
</evidence>
<keyword evidence="1 2" id="KW-0378">Hydrolase</keyword>
<evidence type="ECO:0000313" key="2">
    <source>
        <dbReference type="EMBL" id="QEA07621.1"/>
    </source>
</evidence>
<organism evidence="2">
    <name type="scientific">uncultured organism</name>
    <dbReference type="NCBI Taxonomy" id="155900"/>
    <lineage>
        <taxon>unclassified sequences</taxon>
        <taxon>environmental samples</taxon>
    </lineage>
</organism>
<dbReference type="InterPro" id="IPR051540">
    <property type="entry name" value="S-2-haloacid_dehalogenase"/>
</dbReference>